<dbReference type="EMBL" id="JAAGNN010000019">
    <property type="protein sequence ID" value="KAF4076355.1"/>
    <property type="molecule type" value="Genomic_DNA"/>
</dbReference>
<evidence type="ECO:0000256" key="1">
    <source>
        <dbReference type="SAM" id="MobiDB-lite"/>
    </source>
</evidence>
<evidence type="ECO:0000313" key="2">
    <source>
        <dbReference type="EMBL" id="KAF4076355.1"/>
    </source>
</evidence>
<comment type="caution">
    <text evidence="2">The sequence shown here is derived from an EMBL/GenBank/DDBJ whole genome shotgun (WGS) entry which is preliminary data.</text>
</comment>
<organism evidence="2 3">
    <name type="scientific">Ameiurus melas</name>
    <name type="common">Black bullhead</name>
    <name type="synonym">Silurus melas</name>
    <dbReference type="NCBI Taxonomy" id="219545"/>
    <lineage>
        <taxon>Eukaryota</taxon>
        <taxon>Metazoa</taxon>
        <taxon>Chordata</taxon>
        <taxon>Craniata</taxon>
        <taxon>Vertebrata</taxon>
        <taxon>Euteleostomi</taxon>
        <taxon>Actinopterygii</taxon>
        <taxon>Neopterygii</taxon>
        <taxon>Teleostei</taxon>
        <taxon>Ostariophysi</taxon>
        <taxon>Siluriformes</taxon>
        <taxon>Ictaluridae</taxon>
        <taxon>Ameiurus</taxon>
    </lineage>
</organism>
<gene>
    <name evidence="2" type="ORF">AMELA_G00213330</name>
</gene>
<name>A0A7J6A0F5_AMEME</name>
<proteinExistence type="predicted"/>
<protein>
    <submittedName>
        <fullName evidence="2">Uncharacterized protein</fullName>
    </submittedName>
</protein>
<reference evidence="2 3" key="1">
    <citation type="submission" date="2020-02" db="EMBL/GenBank/DDBJ databases">
        <title>A chromosome-scale genome assembly of the black bullhead catfish (Ameiurus melas).</title>
        <authorList>
            <person name="Wen M."/>
            <person name="Zham M."/>
            <person name="Cabau C."/>
            <person name="Klopp C."/>
            <person name="Donnadieu C."/>
            <person name="Roques C."/>
            <person name="Bouchez O."/>
            <person name="Lampietro C."/>
            <person name="Jouanno E."/>
            <person name="Herpin A."/>
            <person name="Louis A."/>
            <person name="Berthelot C."/>
            <person name="Parey E."/>
            <person name="Roest-Crollius H."/>
            <person name="Braasch I."/>
            <person name="Postlethwait J."/>
            <person name="Robinson-Rechavi M."/>
            <person name="Echchiki A."/>
            <person name="Begum T."/>
            <person name="Montfort J."/>
            <person name="Schartl M."/>
            <person name="Bobe J."/>
            <person name="Guiguen Y."/>
        </authorList>
    </citation>
    <scope>NUCLEOTIDE SEQUENCE [LARGE SCALE GENOMIC DNA]</scope>
    <source>
        <strain evidence="2">M_S1</strain>
        <tissue evidence="2">Blood</tissue>
    </source>
</reference>
<accession>A0A7J6A0F5</accession>
<keyword evidence="3" id="KW-1185">Reference proteome</keyword>
<feature type="region of interest" description="Disordered" evidence="1">
    <location>
        <begin position="127"/>
        <end position="152"/>
    </location>
</feature>
<feature type="compositionally biased region" description="Basic and acidic residues" evidence="1">
    <location>
        <begin position="137"/>
        <end position="152"/>
    </location>
</feature>
<dbReference type="Proteomes" id="UP000593565">
    <property type="component" value="Unassembled WGS sequence"/>
</dbReference>
<sequence length="152" mass="16845">MKIHSKNGSFPERRARGSGVRWSLALGASVADMLKMRSGAGGRGPLPSAPSAPETDAVVRVLLPHLRSLRVCQQWPKYARLCPERQRRGARAKASLPLIYLRFTSDGLDQGLQCALYMSVRTGSSLSTPRLPYGQETRTRQSEYRFVSRSEA</sequence>
<evidence type="ECO:0000313" key="3">
    <source>
        <dbReference type="Proteomes" id="UP000593565"/>
    </source>
</evidence>
<dbReference type="AlphaFoldDB" id="A0A7J6A0F5"/>